<evidence type="ECO:0000256" key="10">
    <source>
        <dbReference type="PIRNR" id="PIRNR002450"/>
    </source>
</evidence>
<feature type="transmembrane region" description="Helical" evidence="10">
    <location>
        <begin position="24"/>
        <end position="45"/>
    </location>
</feature>
<dbReference type="GO" id="GO:0005886">
    <property type="term" value="C:plasma membrane"/>
    <property type="evidence" value="ECO:0007669"/>
    <property type="project" value="InterPro"/>
</dbReference>
<evidence type="ECO:0000313" key="12">
    <source>
        <dbReference type="EMBL" id="KAF2494101.1"/>
    </source>
</evidence>
<feature type="transmembrane region" description="Helical" evidence="10">
    <location>
        <begin position="585"/>
        <end position="602"/>
    </location>
</feature>
<protein>
    <recommendedName>
        <fullName evidence="10">Potassium transport protein</fullName>
    </recommendedName>
</protein>
<feature type="transmembrane region" description="Helical" evidence="10">
    <location>
        <begin position="660"/>
        <end position="677"/>
    </location>
</feature>
<reference evidence="12" key="1">
    <citation type="journal article" date="2020" name="Stud. Mycol.">
        <title>101 Dothideomycetes genomes: a test case for predicting lifestyles and emergence of pathogens.</title>
        <authorList>
            <person name="Haridas S."/>
            <person name="Albert R."/>
            <person name="Binder M."/>
            <person name="Bloem J."/>
            <person name="Labutti K."/>
            <person name="Salamov A."/>
            <person name="Andreopoulos B."/>
            <person name="Baker S."/>
            <person name="Barry K."/>
            <person name="Bills G."/>
            <person name="Bluhm B."/>
            <person name="Cannon C."/>
            <person name="Castanera R."/>
            <person name="Culley D."/>
            <person name="Daum C."/>
            <person name="Ezra D."/>
            <person name="Gonzalez J."/>
            <person name="Henrissat B."/>
            <person name="Kuo A."/>
            <person name="Liang C."/>
            <person name="Lipzen A."/>
            <person name="Lutzoni F."/>
            <person name="Magnuson J."/>
            <person name="Mondo S."/>
            <person name="Nolan M."/>
            <person name="Ohm R."/>
            <person name="Pangilinan J."/>
            <person name="Park H.-J."/>
            <person name="Ramirez L."/>
            <person name="Alfaro M."/>
            <person name="Sun H."/>
            <person name="Tritt A."/>
            <person name="Yoshinaga Y."/>
            <person name="Zwiers L.-H."/>
            <person name="Turgeon B."/>
            <person name="Goodwin S."/>
            <person name="Spatafora J."/>
            <person name="Crous P."/>
            <person name="Grigoriev I."/>
        </authorList>
    </citation>
    <scope>NUCLEOTIDE SEQUENCE</scope>
    <source>
        <strain evidence="12">CBS 269.34</strain>
    </source>
</reference>
<feature type="transmembrane region" description="Helical" evidence="10">
    <location>
        <begin position="520"/>
        <end position="540"/>
    </location>
</feature>
<feature type="transmembrane region" description="Helical" evidence="10">
    <location>
        <begin position="455"/>
        <end position="483"/>
    </location>
</feature>
<dbReference type="PANTHER" id="PTHR31064:SF37">
    <property type="entry name" value="TRANSPORTER, PUTATIVE (EUROFUNG)-RELATED"/>
    <property type="match status" value="1"/>
</dbReference>
<dbReference type="InterPro" id="IPR004773">
    <property type="entry name" value="K/Na_transp_Trk1/HKT1"/>
</dbReference>
<dbReference type="Proteomes" id="UP000799750">
    <property type="component" value="Unassembled WGS sequence"/>
</dbReference>
<dbReference type="InterPro" id="IPR051143">
    <property type="entry name" value="TrkH_K-transport"/>
</dbReference>
<evidence type="ECO:0000256" key="5">
    <source>
        <dbReference type="ARBA" id="ARBA00022692"/>
    </source>
</evidence>
<evidence type="ECO:0000256" key="1">
    <source>
        <dbReference type="ARBA" id="ARBA00004141"/>
    </source>
</evidence>
<keyword evidence="5 10" id="KW-0812">Transmembrane</keyword>
<gene>
    <name evidence="12" type="ORF">BU16DRAFT_591035</name>
</gene>
<feature type="transmembrane region" description="Helical" evidence="10">
    <location>
        <begin position="384"/>
        <end position="409"/>
    </location>
</feature>
<feature type="transmembrane region" description="Helical" evidence="10">
    <location>
        <begin position="689"/>
        <end position="709"/>
    </location>
</feature>
<dbReference type="GO" id="GO:0030007">
    <property type="term" value="P:intracellular potassium ion homeostasis"/>
    <property type="evidence" value="ECO:0007669"/>
    <property type="project" value="UniProtKB-UniRule"/>
</dbReference>
<feature type="transmembrane region" description="Helical" evidence="10">
    <location>
        <begin position="57"/>
        <end position="77"/>
    </location>
</feature>
<keyword evidence="6 10" id="KW-0630">Potassium</keyword>
<dbReference type="PIRSF" id="PIRSF002450">
    <property type="entry name" value="K+_transpter_TRK"/>
    <property type="match status" value="1"/>
</dbReference>
<evidence type="ECO:0000313" key="13">
    <source>
        <dbReference type="Proteomes" id="UP000799750"/>
    </source>
</evidence>
<evidence type="ECO:0000256" key="2">
    <source>
        <dbReference type="ARBA" id="ARBA00009137"/>
    </source>
</evidence>
<evidence type="ECO:0000256" key="7">
    <source>
        <dbReference type="ARBA" id="ARBA00022989"/>
    </source>
</evidence>
<proteinExistence type="inferred from homology"/>
<evidence type="ECO:0000256" key="9">
    <source>
        <dbReference type="ARBA" id="ARBA00023136"/>
    </source>
</evidence>
<dbReference type="OrthoDB" id="9999863at2759"/>
<evidence type="ECO:0000256" key="4">
    <source>
        <dbReference type="ARBA" id="ARBA00022538"/>
    </source>
</evidence>
<dbReference type="AlphaFoldDB" id="A0A6A6QNX8"/>
<dbReference type="EMBL" id="MU004191">
    <property type="protein sequence ID" value="KAF2494101.1"/>
    <property type="molecule type" value="Genomic_DNA"/>
</dbReference>
<dbReference type="NCBIfam" id="TIGR00934">
    <property type="entry name" value="2a38euk"/>
    <property type="match status" value="1"/>
</dbReference>
<comment type="similarity">
    <text evidence="2 10">Belongs to the TrkH potassium transport family.</text>
</comment>
<dbReference type="PANTHER" id="PTHR31064">
    <property type="entry name" value="POTASSIUM TRANSPORT PROTEIN DDB_G0292412-RELATED"/>
    <property type="match status" value="1"/>
</dbReference>
<accession>A0A6A6QNX8</accession>
<keyword evidence="4 10" id="KW-0633">Potassium transport</keyword>
<keyword evidence="3 10" id="KW-0813">Transport</keyword>
<dbReference type="InterPro" id="IPR015958">
    <property type="entry name" value="Trk1_fungi"/>
</dbReference>
<sequence length="779" mass="86395">MAWIRSPSVLRRVTRTVRRNLPPINFITIHYIYFVGTCLLSALIFWGASTPSKSVRFIDALFLCVSAMTLAGLNTVNLSTLNTFQQIELFFLIMLGSAIFVSAFVVHVRKRAFEHKFAVVVERDRQRRERAKNSGHSRSKSLVRRLSMSFARSDNRIGVTGKSIPTTEDEDSITQEKASGALDNLSALETDSNFQPDRDGLSPQIQDKPSATQTGLTGRSSAVESQPGSVQPAAETSKLPAIASDTGVDQSGSSVPTTLFRRQSGVNSPSTFEYGSTDDASPDHISFRPDTLFRTFPSDSGTARHHRILSMQGVGAHSDASIKLRSNSQTGVRPEVVPEPFGLRARKYIPFTASGSVSRNSQFHGLSEAQRDHLGGCEYRAIRLLSWVVPLYFVLFQLLGCLGIGAYVAHNKASVTERNGLNPWWVGSFNAVSAFNNSGMSLLDANMVAFQTSIYMLITMGLLILAGNTCYPIFLRLIVWVFYKLVPNGESWSETRKTLKFLLDHPRRCYTNLFPSQHTWWLLVSVVALNGIDWLAFEVLNIGNDAITSLPAGMEVIDGLFQALAVRSGGFYVVPIPNVRISLQVLYVVMMYISVYPVVITMRNSNVYEERSLGIYSDDPGYAPANESSSFFSKLRRTITGKPWEQKTSYFVRQQLRAQLAHDAWWIVLAIFLIMIVEGSQFERNPATFSVFNVIFEVVSGYGCVGISVGLPNEAYSFCGSWHTLSKLILCAVMIRGRHRGLPVAIDKAVLLPGEGLHQAEEEDAQIRMERTVSRGTVV</sequence>
<dbReference type="GO" id="GO:0140107">
    <property type="term" value="F:high-affinity potassium ion transmembrane transporter activity"/>
    <property type="evidence" value="ECO:0007669"/>
    <property type="project" value="TreeGrafter"/>
</dbReference>
<evidence type="ECO:0000256" key="11">
    <source>
        <dbReference type="SAM" id="MobiDB-lite"/>
    </source>
</evidence>
<keyword evidence="13" id="KW-1185">Reference proteome</keyword>
<dbReference type="GO" id="GO:1990573">
    <property type="term" value="P:potassium ion import across plasma membrane"/>
    <property type="evidence" value="ECO:0007669"/>
    <property type="project" value="TreeGrafter"/>
</dbReference>
<comment type="subcellular location">
    <subcellularLocation>
        <location evidence="1">Membrane</location>
        <topology evidence="1">Multi-pass membrane protein</topology>
    </subcellularLocation>
</comment>
<organism evidence="12 13">
    <name type="scientific">Lophium mytilinum</name>
    <dbReference type="NCBI Taxonomy" id="390894"/>
    <lineage>
        <taxon>Eukaryota</taxon>
        <taxon>Fungi</taxon>
        <taxon>Dikarya</taxon>
        <taxon>Ascomycota</taxon>
        <taxon>Pezizomycotina</taxon>
        <taxon>Dothideomycetes</taxon>
        <taxon>Pleosporomycetidae</taxon>
        <taxon>Mytilinidiales</taxon>
        <taxon>Mytilinidiaceae</taxon>
        <taxon>Lophium</taxon>
    </lineage>
</organism>
<feature type="compositionally biased region" description="Polar residues" evidence="11">
    <location>
        <begin position="247"/>
        <end position="274"/>
    </location>
</feature>
<evidence type="ECO:0000256" key="3">
    <source>
        <dbReference type="ARBA" id="ARBA00022448"/>
    </source>
</evidence>
<evidence type="ECO:0000256" key="8">
    <source>
        <dbReference type="ARBA" id="ARBA00023065"/>
    </source>
</evidence>
<keyword evidence="9 10" id="KW-0472">Membrane</keyword>
<feature type="region of interest" description="Disordered" evidence="11">
    <location>
        <begin position="190"/>
        <end position="286"/>
    </location>
</feature>
<feature type="compositionally biased region" description="Polar residues" evidence="11">
    <location>
        <begin position="203"/>
        <end position="229"/>
    </location>
</feature>
<feature type="transmembrane region" description="Helical" evidence="10">
    <location>
        <begin position="89"/>
        <end position="108"/>
    </location>
</feature>
<name>A0A6A6QNX8_9PEZI</name>
<evidence type="ECO:0000256" key="6">
    <source>
        <dbReference type="ARBA" id="ARBA00022958"/>
    </source>
</evidence>
<dbReference type="Pfam" id="PF02386">
    <property type="entry name" value="TrkH"/>
    <property type="match status" value="1"/>
</dbReference>
<keyword evidence="7 10" id="KW-1133">Transmembrane helix</keyword>
<dbReference type="InterPro" id="IPR003445">
    <property type="entry name" value="Cat_transpt"/>
</dbReference>
<keyword evidence="8 10" id="KW-0406">Ion transport</keyword>
<feature type="transmembrane region" description="Helical" evidence="10">
    <location>
        <begin position="424"/>
        <end position="443"/>
    </location>
</feature>